<reference evidence="2 3" key="1">
    <citation type="journal article" date="2015" name="Stand. Genomic Sci.">
        <title>Genomic Encyclopedia of Bacterial and Archaeal Type Strains, Phase III: the genomes of soil and plant-associated and newly described type strains.</title>
        <authorList>
            <person name="Whitman W.B."/>
            <person name="Woyke T."/>
            <person name="Klenk H.P."/>
            <person name="Zhou Y."/>
            <person name="Lilburn T.G."/>
            <person name="Beck B.J."/>
            <person name="De Vos P."/>
            <person name="Vandamme P."/>
            <person name="Eisen J.A."/>
            <person name="Garrity G."/>
            <person name="Hugenholtz P."/>
            <person name="Kyrpides N.C."/>
        </authorList>
    </citation>
    <scope>NUCLEOTIDE SEQUENCE [LARGE SCALE GENOMIC DNA]</scope>
    <source>
        <strain evidence="2 3">A3</strain>
    </source>
</reference>
<dbReference type="RefSeq" id="WP_131994068.1">
    <property type="nucleotide sequence ID" value="NZ_SLWQ01000002.1"/>
</dbReference>
<evidence type="ECO:0000313" key="2">
    <source>
        <dbReference type="EMBL" id="TCO41665.1"/>
    </source>
</evidence>
<dbReference type="PANTHER" id="PTHR42709:SF11">
    <property type="entry name" value="DEDA FAMILY PROTEIN"/>
    <property type="match status" value="1"/>
</dbReference>
<gene>
    <name evidence="2" type="ORF">EV148_10215</name>
</gene>
<dbReference type="Proteomes" id="UP000294862">
    <property type="component" value="Unassembled WGS sequence"/>
</dbReference>
<dbReference type="PANTHER" id="PTHR42709">
    <property type="entry name" value="ALKALINE PHOSPHATASE LIKE PROTEIN"/>
    <property type="match status" value="1"/>
</dbReference>
<dbReference type="EMBL" id="SLWQ01000002">
    <property type="protein sequence ID" value="TCO41665.1"/>
    <property type="molecule type" value="Genomic_DNA"/>
</dbReference>
<feature type="transmembrane region" description="Helical" evidence="1">
    <location>
        <begin position="23"/>
        <end position="48"/>
    </location>
</feature>
<protein>
    <submittedName>
        <fullName evidence="2">Membrane protein YqaA with SNARE-associated domain</fullName>
    </submittedName>
</protein>
<evidence type="ECO:0000313" key="3">
    <source>
        <dbReference type="Proteomes" id="UP000294862"/>
    </source>
</evidence>
<keyword evidence="3" id="KW-1185">Reference proteome</keyword>
<name>A0A4R2IG19_9GAMM</name>
<comment type="caution">
    <text evidence="2">The sequence shown here is derived from an EMBL/GenBank/DDBJ whole genome shotgun (WGS) entry which is preliminary data.</text>
</comment>
<feature type="transmembrane region" description="Helical" evidence="1">
    <location>
        <begin position="60"/>
        <end position="80"/>
    </location>
</feature>
<dbReference type="AlphaFoldDB" id="A0A4R2IG19"/>
<proteinExistence type="predicted"/>
<evidence type="ECO:0000256" key="1">
    <source>
        <dbReference type="SAM" id="Phobius"/>
    </source>
</evidence>
<dbReference type="OrthoDB" id="9810270at2"/>
<feature type="transmembrane region" description="Helical" evidence="1">
    <location>
        <begin position="181"/>
        <end position="200"/>
    </location>
</feature>
<organism evidence="2 3">
    <name type="scientific">Dokdonella fugitiva</name>
    <dbReference type="NCBI Taxonomy" id="328517"/>
    <lineage>
        <taxon>Bacteria</taxon>
        <taxon>Pseudomonadati</taxon>
        <taxon>Pseudomonadota</taxon>
        <taxon>Gammaproteobacteria</taxon>
        <taxon>Lysobacterales</taxon>
        <taxon>Rhodanobacteraceae</taxon>
        <taxon>Dokdonella</taxon>
    </lineage>
</organism>
<dbReference type="InterPro" id="IPR051311">
    <property type="entry name" value="DedA_domain"/>
</dbReference>
<keyword evidence="1" id="KW-0472">Membrane</keyword>
<accession>A0A4R2IG19</accession>
<keyword evidence="1" id="KW-1133">Transmembrane helix</keyword>
<sequence>MKLFRPLYERALVWASHPHAERYLGVLSFIEAIIFPIAPEIMLAPMVLAKPQRWARYAGVSLACSMVGALVAYALGHYAFDAMRPLFAWLGWLPKIDALVAELRTQLGAHPWQAFWMLVAAGFIPVPLKIFTWASGIVGMPLLPFIGGMVVGRGKRVFLLAGAIRLGGKRAEELLHRWIEWIGWAIVVLLVALVVYLKFIR</sequence>
<keyword evidence="1" id="KW-0812">Transmembrane</keyword>
<dbReference type="GO" id="GO:0005886">
    <property type="term" value="C:plasma membrane"/>
    <property type="evidence" value="ECO:0007669"/>
    <property type="project" value="TreeGrafter"/>
</dbReference>